<dbReference type="NCBIfam" id="TIGR01730">
    <property type="entry name" value="RND_mfp"/>
    <property type="match status" value="1"/>
</dbReference>
<feature type="domain" description="Multidrug resistance protein MdtA-like beta-barrel" evidence="5">
    <location>
        <begin position="207"/>
        <end position="291"/>
    </location>
</feature>
<dbReference type="InterPro" id="IPR058625">
    <property type="entry name" value="MdtA-like_BSH"/>
</dbReference>
<evidence type="ECO:0000259" key="4">
    <source>
        <dbReference type="Pfam" id="PF25917"/>
    </source>
</evidence>
<comment type="subcellular location">
    <subcellularLocation>
        <location evidence="1">Cell inner membrane</location>
        <topology evidence="1">Lipid-anchor</topology>
    </subcellularLocation>
</comment>
<dbReference type="PANTHER" id="PTHR30158">
    <property type="entry name" value="ACRA/E-RELATED COMPONENT OF DRUG EFFLUX TRANSPORTER"/>
    <property type="match status" value="1"/>
</dbReference>
<dbReference type="InterPro" id="IPR058627">
    <property type="entry name" value="MdtA-like_C"/>
</dbReference>
<dbReference type="Gene3D" id="2.40.30.170">
    <property type="match status" value="1"/>
</dbReference>
<dbReference type="Gene3D" id="2.40.50.100">
    <property type="match status" value="1"/>
</dbReference>
<keyword evidence="8" id="KW-1185">Reference proteome</keyword>
<evidence type="ECO:0000313" key="7">
    <source>
        <dbReference type="EMBL" id="RJT12881.1"/>
    </source>
</evidence>
<feature type="domain" description="Multidrug resistance protein MdtA-like barrel-sandwich hybrid" evidence="4">
    <location>
        <begin position="60"/>
        <end position="201"/>
    </location>
</feature>
<feature type="domain" description="Multidrug resistance protein MdtA-like alpha-helical hairpin" evidence="3">
    <location>
        <begin position="99"/>
        <end position="169"/>
    </location>
</feature>
<gene>
    <name evidence="7" type="ORF">D5396_12965</name>
</gene>
<sequence length="386" mass="40812">MPIRPIKLTCLFVILGLSGCDTSPTAQQAPAPTEVGIVTLKAQPFNLVSELTGRTTATLTADVRPQVGGIIQKRLFTEGDIVRAGQALYQIDPSSYKATYDQAAAALKSAKALVISDCQKAKRYATLVKQQGVSQQDADDAQSACAEDRASVDEKAASLETARINLDWTRVTSPIDGRIGISSVTPGALVSASQDTALATVRNLDSMYVDLTRSSADLLSLRKRALATNSDTLGVTLTLEDGTIYAEKGRLELTEVAVDEATGSVTLRAVFPNPKHLLLPGMFIRAAVDEGVVENAILAPQQGITRDAKGEATALVVTAENKVEQRHVETGEATGTFWVITKGLQAGDRVLVEGNDKVAAGDTVKPVEVQPAVVHDNTTQSFEGAA</sequence>
<proteinExistence type="inferred from homology"/>
<feature type="domain" description="Multidrug resistance protein MdtA-like C-terminal permuted SH3" evidence="6">
    <location>
        <begin position="295"/>
        <end position="357"/>
    </location>
</feature>
<reference evidence="7 8" key="1">
    <citation type="submission" date="2018-09" db="EMBL/GenBank/DDBJ databases">
        <authorList>
            <person name="Le Fleche-Mateos A."/>
        </authorList>
    </citation>
    <scope>NUCLEOTIDE SEQUENCE [LARGE SCALE GENOMIC DNA]</scope>
    <source>
        <strain evidence="7 8">DSM 30078</strain>
    </source>
</reference>
<comment type="caution">
    <text evidence="7">The sequence shown here is derived from an EMBL/GenBank/DDBJ whole genome shotgun (WGS) entry which is preliminary data.</text>
</comment>
<evidence type="ECO:0000259" key="6">
    <source>
        <dbReference type="Pfam" id="PF25967"/>
    </source>
</evidence>
<dbReference type="PANTHER" id="PTHR30158:SF3">
    <property type="entry name" value="MULTIDRUG EFFLUX PUMP SUBUNIT ACRA-RELATED"/>
    <property type="match status" value="1"/>
</dbReference>
<name>A0ABX9NZ92_9GAMM</name>
<comment type="similarity">
    <text evidence="2">Belongs to the membrane fusion protein (MFP) (TC 8.A.1) family.</text>
</comment>
<accession>A0ABX9NZ92</accession>
<evidence type="ECO:0000259" key="3">
    <source>
        <dbReference type="Pfam" id="PF25876"/>
    </source>
</evidence>
<evidence type="ECO:0000256" key="1">
    <source>
        <dbReference type="ARBA" id="ARBA00004519"/>
    </source>
</evidence>
<dbReference type="PROSITE" id="PS51257">
    <property type="entry name" value="PROKAR_LIPOPROTEIN"/>
    <property type="match status" value="1"/>
</dbReference>
<dbReference type="SUPFAM" id="SSF111369">
    <property type="entry name" value="HlyD-like secretion proteins"/>
    <property type="match status" value="1"/>
</dbReference>
<dbReference type="GeneID" id="88083069"/>
<organism evidence="7 8">
    <name type="scientific">Rahnella inusitata</name>
    <dbReference type="NCBI Taxonomy" id="58169"/>
    <lineage>
        <taxon>Bacteria</taxon>
        <taxon>Pseudomonadati</taxon>
        <taxon>Pseudomonadota</taxon>
        <taxon>Gammaproteobacteria</taxon>
        <taxon>Enterobacterales</taxon>
        <taxon>Yersiniaceae</taxon>
        <taxon>Rahnella</taxon>
    </lineage>
</organism>
<dbReference type="Pfam" id="PF25917">
    <property type="entry name" value="BSH_RND"/>
    <property type="match status" value="1"/>
</dbReference>
<dbReference type="RefSeq" id="WP_112164536.1">
    <property type="nucleotide sequence ID" value="NZ_CBCPIW010000013.1"/>
</dbReference>
<evidence type="ECO:0000313" key="8">
    <source>
        <dbReference type="Proteomes" id="UP000284119"/>
    </source>
</evidence>
<dbReference type="Proteomes" id="UP000284119">
    <property type="component" value="Unassembled WGS sequence"/>
</dbReference>
<dbReference type="Gene3D" id="1.10.287.470">
    <property type="entry name" value="Helix hairpin bin"/>
    <property type="match status" value="1"/>
</dbReference>
<evidence type="ECO:0000256" key="2">
    <source>
        <dbReference type="ARBA" id="ARBA00009477"/>
    </source>
</evidence>
<evidence type="ECO:0000259" key="5">
    <source>
        <dbReference type="Pfam" id="PF25944"/>
    </source>
</evidence>
<dbReference type="InterPro" id="IPR006143">
    <property type="entry name" value="RND_pump_MFP"/>
</dbReference>
<protein>
    <submittedName>
        <fullName evidence="7">Efflux RND transporter periplasmic adaptor subunit</fullName>
    </submittedName>
</protein>
<dbReference type="Pfam" id="PF25944">
    <property type="entry name" value="Beta-barrel_RND"/>
    <property type="match status" value="1"/>
</dbReference>
<dbReference type="Gene3D" id="2.40.420.20">
    <property type="match status" value="1"/>
</dbReference>
<dbReference type="InterPro" id="IPR058624">
    <property type="entry name" value="MdtA-like_HH"/>
</dbReference>
<dbReference type="Pfam" id="PF25876">
    <property type="entry name" value="HH_MFP_RND"/>
    <property type="match status" value="1"/>
</dbReference>
<dbReference type="EMBL" id="RAHG01000005">
    <property type="protein sequence ID" value="RJT12881.1"/>
    <property type="molecule type" value="Genomic_DNA"/>
</dbReference>
<dbReference type="Pfam" id="PF25967">
    <property type="entry name" value="RND-MFP_C"/>
    <property type="match status" value="1"/>
</dbReference>
<dbReference type="InterPro" id="IPR058626">
    <property type="entry name" value="MdtA-like_b-barrel"/>
</dbReference>